<dbReference type="Pfam" id="PF10944">
    <property type="entry name" value="DUF2630"/>
    <property type="match status" value="1"/>
</dbReference>
<evidence type="ECO:0000313" key="2">
    <source>
        <dbReference type="EMBL" id="MCP2169033.1"/>
    </source>
</evidence>
<dbReference type="InterPro" id="IPR020311">
    <property type="entry name" value="Uncharacterised_Rv0898c"/>
</dbReference>
<evidence type="ECO:0008006" key="4">
    <source>
        <dbReference type="Google" id="ProtNLM"/>
    </source>
</evidence>
<feature type="region of interest" description="Disordered" evidence="1">
    <location>
        <begin position="1"/>
        <end position="48"/>
    </location>
</feature>
<reference evidence="2" key="1">
    <citation type="submission" date="2022-06" db="EMBL/GenBank/DDBJ databases">
        <title>Genomic Encyclopedia of Archaeal and Bacterial Type Strains, Phase II (KMG-II): from individual species to whole genera.</title>
        <authorList>
            <person name="Goeker M."/>
        </authorList>
    </citation>
    <scope>NUCLEOTIDE SEQUENCE</scope>
    <source>
        <strain evidence="2">DSM 43935</strain>
    </source>
</reference>
<name>A0AAE3GN35_9PSEU</name>
<feature type="region of interest" description="Disordered" evidence="1">
    <location>
        <begin position="105"/>
        <end position="126"/>
    </location>
</feature>
<dbReference type="AlphaFoldDB" id="A0AAE3GN35"/>
<proteinExistence type="predicted"/>
<evidence type="ECO:0000313" key="3">
    <source>
        <dbReference type="Proteomes" id="UP001206128"/>
    </source>
</evidence>
<evidence type="ECO:0000256" key="1">
    <source>
        <dbReference type="SAM" id="MobiDB-lite"/>
    </source>
</evidence>
<organism evidence="2 3">
    <name type="scientific">Goodfellowiella coeruleoviolacea</name>
    <dbReference type="NCBI Taxonomy" id="334858"/>
    <lineage>
        <taxon>Bacteria</taxon>
        <taxon>Bacillati</taxon>
        <taxon>Actinomycetota</taxon>
        <taxon>Actinomycetes</taxon>
        <taxon>Pseudonocardiales</taxon>
        <taxon>Pseudonocardiaceae</taxon>
        <taxon>Goodfellowiella</taxon>
    </lineage>
</organism>
<protein>
    <recommendedName>
        <fullName evidence="4">DUF2630 family protein</fullName>
    </recommendedName>
</protein>
<dbReference type="EMBL" id="JAMTCK010000016">
    <property type="protein sequence ID" value="MCP2169033.1"/>
    <property type="molecule type" value="Genomic_DNA"/>
</dbReference>
<keyword evidence="3" id="KW-1185">Reference proteome</keyword>
<dbReference type="Proteomes" id="UP001206128">
    <property type="component" value="Unassembled WGS sequence"/>
</dbReference>
<comment type="caution">
    <text evidence="2">The sequence shown here is derived from an EMBL/GenBank/DDBJ whole genome shotgun (WGS) entry which is preliminary data.</text>
</comment>
<dbReference type="RefSeq" id="WP_308204077.1">
    <property type="nucleotide sequence ID" value="NZ_JAMTCK010000016.1"/>
</dbReference>
<feature type="compositionally biased region" description="Polar residues" evidence="1">
    <location>
        <begin position="1"/>
        <end position="25"/>
    </location>
</feature>
<feature type="compositionally biased region" description="Basic and acidic residues" evidence="1">
    <location>
        <begin position="109"/>
        <end position="126"/>
    </location>
</feature>
<sequence length="126" mass="14584">MSETPNQLPQQQIPKTPDTSSTATPEQARRARQAMAGDASGPSERAREQNVFNRIEQLIHEEHELRERAQRGELDTAEERRRLSNVEASLDQCWDLLRQRRALRVAGQDADRAQPRPKEEVERYLQ</sequence>
<gene>
    <name evidence="2" type="ORF">LX83_005913</name>
</gene>
<accession>A0AAE3GN35</accession>